<gene>
    <name evidence="2" type="ORF">RM538_05555</name>
</gene>
<dbReference type="Pfam" id="PF10825">
    <property type="entry name" value="DUF2752"/>
    <property type="match status" value="1"/>
</dbReference>
<dbReference type="EMBL" id="JAVRHZ010000002">
    <property type="protein sequence ID" value="MDT0555460.1"/>
    <property type="molecule type" value="Genomic_DNA"/>
</dbReference>
<evidence type="ECO:0000313" key="2">
    <source>
        <dbReference type="EMBL" id="MDT0555460.1"/>
    </source>
</evidence>
<proteinExistence type="predicted"/>
<keyword evidence="1" id="KW-0812">Transmembrane</keyword>
<evidence type="ECO:0000313" key="3">
    <source>
        <dbReference type="Proteomes" id="UP001254488"/>
    </source>
</evidence>
<dbReference type="InterPro" id="IPR021215">
    <property type="entry name" value="DUF2752"/>
</dbReference>
<feature type="transmembrane region" description="Helical" evidence="1">
    <location>
        <begin position="101"/>
        <end position="122"/>
    </location>
</feature>
<sequence length="137" mass="16077">MVSKRLLVVLVIIFSIVGLLTIYYFNNPSEHSFFIPCPFKFATGYHCPGCGSQRAIHQLLHLDIAAAFRLNPLMVLSLPLIFWGLGIMIWNYIYQTEYRVWLFYNKYFIYGYFGLAVVYWVVRNLPYYPFNLLAPNS</sequence>
<accession>A0ABU2YDY0</accession>
<organism evidence="2 3">
    <name type="scientific">Patiriisocius hiemis</name>
    <dbReference type="NCBI Taxonomy" id="3075604"/>
    <lineage>
        <taxon>Bacteria</taxon>
        <taxon>Pseudomonadati</taxon>
        <taxon>Bacteroidota</taxon>
        <taxon>Flavobacteriia</taxon>
        <taxon>Flavobacteriales</taxon>
        <taxon>Flavobacteriaceae</taxon>
        <taxon>Patiriisocius</taxon>
    </lineage>
</organism>
<comment type="caution">
    <text evidence="2">The sequence shown here is derived from an EMBL/GenBank/DDBJ whole genome shotgun (WGS) entry which is preliminary data.</text>
</comment>
<protein>
    <submittedName>
        <fullName evidence="2">DUF2752 domain-containing protein</fullName>
    </submittedName>
</protein>
<name>A0ABU2YDY0_9FLAO</name>
<dbReference type="RefSeq" id="WP_311332410.1">
    <property type="nucleotide sequence ID" value="NZ_JAVRHZ010000002.1"/>
</dbReference>
<keyword evidence="1" id="KW-1133">Transmembrane helix</keyword>
<keyword evidence="3" id="KW-1185">Reference proteome</keyword>
<feature type="transmembrane region" description="Helical" evidence="1">
    <location>
        <begin position="73"/>
        <end position="94"/>
    </location>
</feature>
<reference evidence="2 3" key="1">
    <citation type="submission" date="2023-09" db="EMBL/GenBank/DDBJ databases">
        <authorList>
            <person name="Rey-Velasco X."/>
        </authorList>
    </citation>
    <scope>NUCLEOTIDE SEQUENCE [LARGE SCALE GENOMIC DNA]</scope>
    <source>
        <strain evidence="2 3">W242</strain>
    </source>
</reference>
<dbReference type="Proteomes" id="UP001254488">
    <property type="component" value="Unassembled WGS sequence"/>
</dbReference>
<feature type="transmembrane region" description="Helical" evidence="1">
    <location>
        <begin position="7"/>
        <end position="25"/>
    </location>
</feature>
<keyword evidence="1" id="KW-0472">Membrane</keyword>
<evidence type="ECO:0000256" key="1">
    <source>
        <dbReference type="SAM" id="Phobius"/>
    </source>
</evidence>